<dbReference type="GO" id="GO:0005634">
    <property type="term" value="C:nucleus"/>
    <property type="evidence" value="ECO:0007669"/>
    <property type="project" value="TreeGrafter"/>
</dbReference>
<dbReference type="Gene3D" id="3.40.630.60">
    <property type="match status" value="1"/>
</dbReference>
<organism evidence="5 6">
    <name type="scientific">Romanomermis culicivorax</name>
    <name type="common">Nematode worm</name>
    <dbReference type="NCBI Taxonomy" id="13658"/>
    <lineage>
        <taxon>Eukaryota</taxon>
        <taxon>Metazoa</taxon>
        <taxon>Ecdysozoa</taxon>
        <taxon>Nematoda</taxon>
        <taxon>Enoplea</taxon>
        <taxon>Dorylaimia</taxon>
        <taxon>Mermithida</taxon>
        <taxon>Mermithoidea</taxon>
        <taxon>Mermithidae</taxon>
        <taxon>Romanomermis</taxon>
    </lineage>
</organism>
<dbReference type="SUPFAM" id="SSF55729">
    <property type="entry name" value="Acyl-CoA N-acyltransferases (Nat)"/>
    <property type="match status" value="1"/>
</dbReference>
<evidence type="ECO:0000256" key="2">
    <source>
        <dbReference type="ARBA" id="ARBA00011836"/>
    </source>
</evidence>
<evidence type="ECO:0000256" key="4">
    <source>
        <dbReference type="ARBA" id="ARBA00022758"/>
    </source>
</evidence>
<dbReference type="AlphaFoldDB" id="A0A915JSV7"/>
<comment type="similarity">
    <text evidence="1">Belongs to the ODC antizyme family.</text>
</comment>
<dbReference type="Pfam" id="PF02100">
    <property type="entry name" value="ODC_AZ"/>
    <property type="match status" value="1"/>
</dbReference>
<keyword evidence="4" id="KW-0688">Ribosomal frameshifting</keyword>
<evidence type="ECO:0000256" key="3">
    <source>
        <dbReference type="ARBA" id="ARBA00017712"/>
    </source>
</evidence>
<evidence type="ECO:0000313" key="5">
    <source>
        <dbReference type="Proteomes" id="UP000887565"/>
    </source>
</evidence>
<dbReference type="Proteomes" id="UP000887565">
    <property type="component" value="Unplaced"/>
</dbReference>
<dbReference type="InterPro" id="IPR038581">
    <property type="entry name" value="ODC_AZ_sf"/>
</dbReference>
<dbReference type="WBParaSite" id="nRc.2.0.1.t29400-RA">
    <property type="protein sequence ID" value="nRc.2.0.1.t29400-RA"/>
    <property type="gene ID" value="nRc.2.0.1.g29400"/>
</dbReference>
<accession>A0A915JSV7</accession>
<dbReference type="GO" id="GO:0045732">
    <property type="term" value="P:positive regulation of protein catabolic process"/>
    <property type="evidence" value="ECO:0007669"/>
    <property type="project" value="TreeGrafter"/>
</dbReference>
<dbReference type="PANTHER" id="PTHR10279:SF10">
    <property type="entry name" value="ORNITHINE DECARBOXYLASE ANTIZYME"/>
    <property type="match status" value="1"/>
</dbReference>
<reference evidence="6" key="1">
    <citation type="submission" date="2022-11" db="UniProtKB">
        <authorList>
            <consortium name="WormBaseParasite"/>
        </authorList>
    </citation>
    <scope>IDENTIFICATION</scope>
</reference>
<dbReference type="GO" id="GO:0005737">
    <property type="term" value="C:cytoplasm"/>
    <property type="evidence" value="ECO:0007669"/>
    <property type="project" value="TreeGrafter"/>
</dbReference>
<evidence type="ECO:0000256" key="1">
    <source>
        <dbReference type="ARBA" id="ARBA00008796"/>
    </source>
</evidence>
<protein>
    <recommendedName>
        <fullName evidence="3">Ornithine decarboxylase antizyme</fullName>
    </recommendedName>
</protein>
<name>A0A915JSV7_ROMCU</name>
<evidence type="ECO:0000313" key="6">
    <source>
        <dbReference type="WBParaSite" id="nRc.2.0.1.t29400-RA"/>
    </source>
</evidence>
<dbReference type="GO" id="GO:0075523">
    <property type="term" value="P:viral translational frameshifting"/>
    <property type="evidence" value="ECO:0007669"/>
    <property type="project" value="UniProtKB-KW"/>
</dbReference>
<dbReference type="PANTHER" id="PTHR10279">
    <property type="entry name" value="ORNITHINE DECARBOXYLASE ANTIZYME"/>
    <property type="match status" value="1"/>
</dbReference>
<dbReference type="InterPro" id="IPR016181">
    <property type="entry name" value="Acyl_CoA_acyltransferase"/>
</dbReference>
<dbReference type="GO" id="GO:0008073">
    <property type="term" value="F:ornithine decarboxylase inhibitor activity"/>
    <property type="evidence" value="ECO:0007669"/>
    <property type="project" value="InterPro"/>
</dbReference>
<proteinExistence type="inferred from homology"/>
<keyword evidence="5" id="KW-1185">Reference proteome</keyword>
<sequence length="84" mass="9794">MIVDVNSIALCDWSKENFVQLLEYAEEVLNCKNFYVKFDKCSPSRSSMIRIFTYLGFTLMAPDRTPRLPNNLSSFNNLIMVYNI</sequence>
<comment type="subunit">
    <text evidence="2">Interacts with ODC1 and thereby sterically blocks ODC homodimerization.</text>
</comment>
<dbReference type="InterPro" id="IPR002993">
    <property type="entry name" value="ODC_AZ"/>
</dbReference>